<dbReference type="EMBL" id="CP119075">
    <property type="protein sequence ID" value="WED64916.1"/>
    <property type="molecule type" value="Genomic_DNA"/>
</dbReference>
<feature type="domain" description="Rhodanese" evidence="1">
    <location>
        <begin position="39"/>
        <end position="133"/>
    </location>
</feature>
<dbReference type="SMART" id="SM00450">
    <property type="entry name" value="RHOD"/>
    <property type="match status" value="1"/>
</dbReference>
<evidence type="ECO:0000313" key="3">
    <source>
        <dbReference type="Proteomes" id="UP001218638"/>
    </source>
</evidence>
<evidence type="ECO:0000259" key="1">
    <source>
        <dbReference type="PROSITE" id="PS50206"/>
    </source>
</evidence>
<dbReference type="AlphaFoldDB" id="A0AAE9ZWW0"/>
<name>A0AAE9ZWW0_9BACT</name>
<dbReference type="Proteomes" id="UP001218638">
    <property type="component" value="Chromosome"/>
</dbReference>
<dbReference type="PROSITE" id="PS50206">
    <property type="entry name" value="RHODANESE_3"/>
    <property type="match status" value="1"/>
</dbReference>
<dbReference type="Gene3D" id="3.40.250.10">
    <property type="entry name" value="Rhodanese-like domain"/>
    <property type="match status" value="1"/>
</dbReference>
<dbReference type="KEGG" id="slom:PXH66_21425"/>
<dbReference type="SUPFAM" id="SSF52821">
    <property type="entry name" value="Rhodanese/Cell cycle control phosphatase"/>
    <property type="match status" value="1"/>
</dbReference>
<proteinExistence type="predicted"/>
<keyword evidence="3" id="KW-1185">Reference proteome</keyword>
<dbReference type="RefSeq" id="WP_330931818.1">
    <property type="nucleotide sequence ID" value="NZ_CP119075.1"/>
</dbReference>
<dbReference type="InterPro" id="IPR036873">
    <property type="entry name" value="Rhodanese-like_dom_sf"/>
</dbReference>
<dbReference type="Pfam" id="PF00581">
    <property type="entry name" value="Rhodanese"/>
    <property type="match status" value="1"/>
</dbReference>
<dbReference type="CDD" id="cd00158">
    <property type="entry name" value="RHOD"/>
    <property type="match status" value="1"/>
</dbReference>
<organism evidence="2 3">
    <name type="scientific">Synoicihabitans lomoniglobus</name>
    <dbReference type="NCBI Taxonomy" id="2909285"/>
    <lineage>
        <taxon>Bacteria</taxon>
        <taxon>Pseudomonadati</taxon>
        <taxon>Verrucomicrobiota</taxon>
        <taxon>Opitutia</taxon>
        <taxon>Opitutales</taxon>
        <taxon>Opitutaceae</taxon>
        <taxon>Synoicihabitans</taxon>
    </lineage>
</organism>
<accession>A0AAE9ZWW0</accession>
<dbReference type="InterPro" id="IPR050229">
    <property type="entry name" value="GlpE_sulfurtransferase"/>
</dbReference>
<reference evidence="2" key="1">
    <citation type="submission" date="2023-03" db="EMBL/GenBank/DDBJ databases">
        <title>Lomoglobus Profundus gen. nov., sp. nov., a novel member of the phylum Verrucomicrobia, isolated from deep-marine sediment of South China Sea.</title>
        <authorList>
            <person name="Ahmad T."/>
            <person name="Ishaq S.E."/>
            <person name="Wang F."/>
        </authorList>
    </citation>
    <scope>NUCLEOTIDE SEQUENCE</scope>
    <source>
        <strain evidence="2">LMO-M01</strain>
    </source>
</reference>
<dbReference type="InterPro" id="IPR001763">
    <property type="entry name" value="Rhodanese-like_dom"/>
</dbReference>
<protein>
    <submittedName>
        <fullName evidence="2">Rhodanese-like domain-containing protein</fullName>
    </submittedName>
</protein>
<dbReference type="PANTHER" id="PTHR43031">
    <property type="entry name" value="FAD-DEPENDENT OXIDOREDUCTASE"/>
    <property type="match status" value="1"/>
</dbReference>
<dbReference type="PANTHER" id="PTHR43031:SF7">
    <property type="entry name" value="NITRIC OXIDE REDUCTASE FLRD-NAD(+) REDUCTASE"/>
    <property type="match status" value="1"/>
</dbReference>
<evidence type="ECO:0000313" key="2">
    <source>
        <dbReference type="EMBL" id="WED64916.1"/>
    </source>
</evidence>
<sequence length="141" mass="15134">MKILALIALAFVFLAVVRTAFGQGGGPRIEPTEAAAKVRAGEAILIDVREPAEWSEGVAAPAYLLPLSDLRGARKKWSHVLATAKKENKQVLLYCRSGNRSGQAANILAKEGFDVANVGGFRDWNRANLPLRAPDEPAGNE</sequence>
<gene>
    <name evidence="2" type="ORF">PXH66_21425</name>
</gene>